<feature type="region of interest" description="Disordered" evidence="2">
    <location>
        <begin position="467"/>
        <end position="499"/>
    </location>
</feature>
<evidence type="ECO:0000313" key="3">
    <source>
        <dbReference type="EMBL" id="WOK96558.1"/>
    </source>
</evidence>
<dbReference type="EMBL" id="CP136891">
    <property type="protein sequence ID" value="WOK96558.1"/>
    <property type="molecule type" value="Genomic_DNA"/>
</dbReference>
<keyword evidence="4" id="KW-1185">Reference proteome</keyword>
<proteinExistence type="predicted"/>
<accession>A0AAQ3JU81</accession>
<feature type="compositionally biased region" description="Low complexity" evidence="2">
    <location>
        <begin position="471"/>
        <end position="481"/>
    </location>
</feature>
<dbReference type="PANTHER" id="PTHR31342:SF16">
    <property type="entry name" value="TALIN_MIDDLE DOMAIN-CONTAINING PROTEIN"/>
    <property type="match status" value="1"/>
</dbReference>
<dbReference type="Proteomes" id="UP001327560">
    <property type="component" value="Chromosome 2"/>
</dbReference>
<feature type="compositionally biased region" description="Polar residues" evidence="2">
    <location>
        <begin position="382"/>
        <end position="406"/>
    </location>
</feature>
<reference evidence="3 4" key="1">
    <citation type="submission" date="2023-10" db="EMBL/GenBank/DDBJ databases">
        <title>Chromosome-scale genome assembly provides insights into flower coloration mechanisms of Canna indica.</title>
        <authorList>
            <person name="Li C."/>
        </authorList>
    </citation>
    <scope>NUCLEOTIDE SEQUENCE [LARGE SCALE GENOMIC DNA]</scope>
    <source>
        <tissue evidence="3">Flower</tissue>
    </source>
</reference>
<evidence type="ECO:0000256" key="2">
    <source>
        <dbReference type="SAM" id="MobiDB-lite"/>
    </source>
</evidence>
<sequence>MASPASSPSLFPMSSLASCLFGEKENQRGRSSALFHLVFSALRLIDLLSHPHHLLVWILLVDLRPDPQRSLCADVDCAVTSRGCPDIERMERTGMQSDVLCCGAPPQLPVLGSVPVKEEKGINQLWPQEGGMEGDSHLELMRILKSKILRLRNNLDLPHLNASLTLDEKLQQLYKLLKLAGDLWYEKWCESENATIEDEVDVENVRFEQLGEVVITRLDHMNAKIKEIFDLMKNSTSNSETKDGQISMHDCGNPMSPDSVLQESLALNSNIKVNTNTTYVPPLVHPIRLQAIGKLKPIDPKGLSFHLFPLVLDQNPNMGTQTERVTDDLEVDALDACMILEPISYAEIRSGHSDISFTYGDFESPTSSPVTSPKPLAPDMQKPSTAGAHQSTCTEQNEGDSSMNYRSSIRVSPTLPLLRLRTQYFPSTPTPPPSPMVLTGIPMLFGSPRYSTMEMEPVAFAMAIDDSNHGSETSETSSSVSPPSPSMSRAPKTQTQVPPLPTSIQLHEATKPFTEQPIKSAPSLPSNGCQLPTIPPPPPLPSKDCVLLAPTPAASEGVSLMRLSSSLPSPKVPAPPPPMKAAKLLHAKKTGTKLKRSAQMGYLYRVLKGKVEGSSLDGKTFYGRKNQTGNSSGDRTKGMADALAEMTKRSAYFRQIEEDVEKHSASILEMRSSLCSFETKDMKELLKFHQYMEQKLEHLTDETQVLARFEGFPFKKLDTIRMAVALHRKLESIVMTLKGWRLASPVCQQLDKVECYFNKIKQEVDVIERSKEEESKRFKTHKIEFDFAVLVRIKESMVDLSSDCIEMALTESRQTKEMAGKTTSKSRGLSKMLWRAFQLSFRVYNFAGGQDDRADKLTKELAHEIETCPQF</sequence>
<feature type="region of interest" description="Disordered" evidence="2">
    <location>
        <begin position="516"/>
        <end position="535"/>
    </location>
</feature>
<organism evidence="3 4">
    <name type="scientific">Canna indica</name>
    <name type="common">Indian-shot</name>
    <dbReference type="NCBI Taxonomy" id="4628"/>
    <lineage>
        <taxon>Eukaryota</taxon>
        <taxon>Viridiplantae</taxon>
        <taxon>Streptophyta</taxon>
        <taxon>Embryophyta</taxon>
        <taxon>Tracheophyta</taxon>
        <taxon>Spermatophyta</taxon>
        <taxon>Magnoliopsida</taxon>
        <taxon>Liliopsida</taxon>
        <taxon>Zingiberales</taxon>
        <taxon>Cannaceae</taxon>
        <taxon>Canna</taxon>
    </lineage>
</organism>
<feature type="compositionally biased region" description="Low complexity" evidence="2">
    <location>
        <begin position="364"/>
        <end position="374"/>
    </location>
</feature>
<dbReference type="PANTHER" id="PTHR31342">
    <property type="entry name" value="PROTEIN CHUP1, CHLOROPLASTIC"/>
    <property type="match status" value="1"/>
</dbReference>
<evidence type="ECO:0000313" key="4">
    <source>
        <dbReference type="Proteomes" id="UP001327560"/>
    </source>
</evidence>
<dbReference type="AlphaFoldDB" id="A0AAQ3JU81"/>
<feature type="region of interest" description="Disordered" evidence="2">
    <location>
        <begin position="362"/>
        <end position="406"/>
    </location>
</feature>
<name>A0AAQ3JU81_9LILI</name>
<keyword evidence="1" id="KW-0175">Coiled coil</keyword>
<evidence type="ECO:0008006" key="5">
    <source>
        <dbReference type="Google" id="ProtNLM"/>
    </source>
</evidence>
<dbReference type="InterPro" id="IPR040265">
    <property type="entry name" value="CHUP1/IPGA1-like"/>
</dbReference>
<gene>
    <name evidence="3" type="ORF">Cni_G05265</name>
</gene>
<protein>
    <recommendedName>
        <fullName evidence="5">Hydroxyproline-rich glycoprotein family protein</fullName>
    </recommendedName>
</protein>
<evidence type="ECO:0000256" key="1">
    <source>
        <dbReference type="ARBA" id="ARBA00023054"/>
    </source>
</evidence>